<dbReference type="CDD" id="cd01555">
    <property type="entry name" value="UdpNAET"/>
    <property type="match status" value="1"/>
</dbReference>
<dbReference type="NCBIfam" id="TIGR01072">
    <property type="entry name" value="murA"/>
    <property type="match status" value="1"/>
</dbReference>
<dbReference type="InterPro" id="IPR013792">
    <property type="entry name" value="RNA3'P_cycl/enolpyr_Trfase_a/b"/>
</dbReference>
<comment type="catalytic activity">
    <reaction evidence="15">
        <text>phosphoenolpyruvate + UDP-N-acetyl-alpha-D-glucosamine = UDP-N-acetyl-3-O-(1-carboxyvinyl)-alpha-D-glucosamine + phosphate</text>
        <dbReference type="Rhea" id="RHEA:18681"/>
        <dbReference type="ChEBI" id="CHEBI:43474"/>
        <dbReference type="ChEBI" id="CHEBI:57705"/>
        <dbReference type="ChEBI" id="CHEBI:58702"/>
        <dbReference type="ChEBI" id="CHEBI:68483"/>
        <dbReference type="EC" id="2.5.1.7"/>
    </reaction>
</comment>
<keyword evidence="7" id="KW-0573">Peptidoglycan synthesis</keyword>
<gene>
    <name evidence="17" type="ORF">UFOPK1421_01349</name>
    <name evidence="18" type="ORF">UFOPK4422_01612</name>
</gene>
<dbReference type="Gene3D" id="3.65.10.10">
    <property type="entry name" value="Enolpyruvate transferase domain"/>
    <property type="match status" value="2"/>
</dbReference>
<evidence type="ECO:0000259" key="16">
    <source>
        <dbReference type="Pfam" id="PF00275"/>
    </source>
</evidence>
<evidence type="ECO:0000313" key="18">
    <source>
        <dbReference type="EMBL" id="CAB5135553.1"/>
    </source>
</evidence>
<dbReference type="NCBIfam" id="NF006873">
    <property type="entry name" value="PRK09369.1"/>
    <property type="match status" value="1"/>
</dbReference>
<evidence type="ECO:0000256" key="4">
    <source>
        <dbReference type="ARBA" id="ARBA00022618"/>
    </source>
</evidence>
<comment type="similarity">
    <text evidence="10">Belongs to the EPSP synthase family. MurA subfamily.</text>
</comment>
<keyword evidence="6" id="KW-0133">Cell shape</keyword>
<dbReference type="Pfam" id="PF00275">
    <property type="entry name" value="EPSP_synthase"/>
    <property type="match status" value="1"/>
</dbReference>
<feature type="domain" description="Enolpyruvate transferase" evidence="16">
    <location>
        <begin position="17"/>
        <end position="419"/>
    </location>
</feature>
<dbReference type="InterPro" id="IPR036968">
    <property type="entry name" value="Enolpyruvate_Tfrase_sf"/>
</dbReference>
<dbReference type="GO" id="GO:0019277">
    <property type="term" value="P:UDP-N-acetylgalactosamine biosynthetic process"/>
    <property type="evidence" value="ECO:0007669"/>
    <property type="project" value="InterPro"/>
</dbReference>
<dbReference type="InterPro" id="IPR005750">
    <property type="entry name" value="UDP_GlcNAc_COvinyl_MurA"/>
</dbReference>
<dbReference type="HAMAP" id="MF_00111">
    <property type="entry name" value="MurA"/>
    <property type="match status" value="1"/>
</dbReference>
<dbReference type="EC" id="2.5.1.7" evidence="11"/>
<comment type="subcellular location">
    <subcellularLocation>
        <location evidence="1">Cytoplasm</location>
    </subcellularLocation>
</comment>
<reference evidence="18" key="1">
    <citation type="submission" date="2020-05" db="EMBL/GenBank/DDBJ databases">
        <authorList>
            <person name="Chiriac C."/>
            <person name="Salcher M."/>
            <person name="Ghai R."/>
            <person name="Kavagutti S V."/>
        </authorList>
    </citation>
    <scope>NUCLEOTIDE SEQUENCE</scope>
</reference>
<keyword evidence="9" id="KW-0961">Cell wall biogenesis/degradation</keyword>
<name>A0A6J7VZB1_9ZZZZ</name>
<evidence type="ECO:0000256" key="6">
    <source>
        <dbReference type="ARBA" id="ARBA00022960"/>
    </source>
</evidence>
<evidence type="ECO:0000256" key="2">
    <source>
        <dbReference type="ARBA" id="ARBA00004752"/>
    </source>
</evidence>
<comment type="pathway">
    <text evidence="2">Cell wall biogenesis; peptidoglycan biosynthesis.</text>
</comment>
<dbReference type="GO" id="GO:0071555">
    <property type="term" value="P:cell wall organization"/>
    <property type="evidence" value="ECO:0007669"/>
    <property type="project" value="UniProtKB-KW"/>
</dbReference>
<dbReference type="PANTHER" id="PTHR43783">
    <property type="entry name" value="UDP-N-ACETYLGLUCOSAMINE 1-CARBOXYVINYLTRANSFERASE"/>
    <property type="match status" value="1"/>
</dbReference>
<keyword evidence="3" id="KW-0963">Cytoplasm</keyword>
<evidence type="ECO:0000256" key="10">
    <source>
        <dbReference type="ARBA" id="ARBA00038367"/>
    </source>
</evidence>
<dbReference type="GO" id="GO:0051301">
    <property type="term" value="P:cell division"/>
    <property type="evidence" value="ECO:0007669"/>
    <property type="project" value="UniProtKB-KW"/>
</dbReference>
<dbReference type="EMBL" id="CAEZSL010000181">
    <property type="protein sequence ID" value="CAB4552114.1"/>
    <property type="molecule type" value="Genomic_DNA"/>
</dbReference>
<dbReference type="InterPro" id="IPR050068">
    <property type="entry name" value="MurA_subfamily"/>
</dbReference>
<dbReference type="GO" id="GO:0008760">
    <property type="term" value="F:UDP-N-acetylglucosamine 1-carboxyvinyltransferase activity"/>
    <property type="evidence" value="ECO:0007669"/>
    <property type="project" value="UniProtKB-EC"/>
</dbReference>
<evidence type="ECO:0000256" key="13">
    <source>
        <dbReference type="ARBA" id="ARBA00042443"/>
    </source>
</evidence>
<evidence type="ECO:0000256" key="5">
    <source>
        <dbReference type="ARBA" id="ARBA00022679"/>
    </source>
</evidence>
<evidence type="ECO:0000256" key="7">
    <source>
        <dbReference type="ARBA" id="ARBA00022984"/>
    </source>
</evidence>
<evidence type="ECO:0000256" key="3">
    <source>
        <dbReference type="ARBA" id="ARBA00022490"/>
    </source>
</evidence>
<evidence type="ECO:0000256" key="1">
    <source>
        <dbReference type="ARBA" id="ARBA00004496"/>
    </source>
</evidence>
<sequence length="438" mass="45647">MLLGDLYLLSMDRIVVQRSGPLAGEVQVPGAKNSVLKLMVASLYSAGTHELTNVPAISDVQTMGKLLESLGLTVEHGIGESGVLRLSNSGTIATVAPPELVTSIRASINLLGPLLACRGRVRLDMPGGDDFGSRPIDMHVAGLTAMGVRFDINDNALSAEVDHLIGAHITLDFPSVGATENLLTAAVHADGTTTISNAAREPEVADLCDLLVEMGAKITGIGSACLTIEGVPRGALHPVTHAVVPDRIQAATYLAATAIAGGDVIVRGARPQDMHVLLSRMNDMGLEITAVPGGVRIVSQGRMRAVDIQTLPYPGLATDYKPLLVTMLAVAEGMGVVTENLYPGRFRYVEELSKLGADIRTDGHHAIVRGVEGLRGAGVVAPDIRAGAALVVAGLAAQGRTVISGIEHIDRGYDDLVGRLVGLGALIERVDIPVTQGK</sequence>
<evidence type="ECO:0000256" key="8">
    <source>
        <dbReference type="ARBA" id="ARBA00023306"/>
    </source>
</evidence>
<evidence type="ECO:0000256" key="12">
    <source>
        <dbReference type="ARBA" id="ARBA00039754"/>
    </source>
</evidence>
<dbReference type="AlphaFoldDB" id="A0A6J7VZB1"/>
<dbReference type="InterPro" id="IPR001986">
    <property type="entry name" value="Enolpyruvate_Tfrase_dom"/>
</dbReference>
<evidence type="ECO:0000256" key="14">
    <source>
        <dbReference type="ARBA" id="ARBA00042842"/>
    </source>
</evidence>
<dbReference type="GO" id="GO:0008360">
    <property type="term" value="P:regulation of cell shape"/>
    <property type="evidence" value="ECO:0007669"/>
    <property type="project" value="UniProtKB-KW"/>
</dbReference>
<keyword evidence="8" id="KW-0131">Cell cycle</keyword>
<evidence type="ECO:0000313" key="17">
    <source>
        <dbReference type="EMBL" id="CAB4552114.1"/>
    </source>
</evidence>
<evidence type="ECO:0000256" key="15">
    <source>
        <dbReference type="ARBA" id="ARBA00047527"/>
    </source>
</evidence>
<proteinExistence type="inferred from homology"/>
<accession>A0A6J7VZB1</accession>
<evidence type="ECO:0000256" key="9">
    <source>
        <dbReference type="ARBA" id="ARBA00023316"/>
    </source>
</evidence>
<evidence type="ECO:0000256" key="11">
    <source>
        <dbReference type="ARBA" id="ARBA00039108"/>
    </source>
</evidence>
<dbReference type="SUPFAM" id="SSF55205">
    <property type="entry name" value="EPT/RTPC-like"/>
    <property type="match status" value="1"/>
</dbReference>
<organism evidence="18">
    <name type="scientific">freshwater metagenome</name>
    <dbReference type="NCBI Taxonomy" id="449393"/>
    <lineage>
        <taxon>unclassified sequences</taxon>
        <taxon>metagenomes</taxon>
        <taxon>ecological metagenomes</taxon>
    </lineage>
</organism>
<dbReference type="PANTHER" id="PTHR43783:SF1">
    <property type="entry name" value="UDP-N-ACETYLGLUCOSAMINE 1-CARBOXYVINYLTRANSFERASE"/>
    <property type="match status" value="1"/>
</dbReference>
<dbReference type="GO" id="GO:0005737">
    <property type="term" value="C:cytoplasm"/>
    <property type="evidence" value="ECO:0007669"/>
    <property type="project" value="UniProtKB-SubCell"/>
</dbReference>
<keyword evidence="4" id="KW-0132">Cell division</keyword>
<dbReference type="EMBL" id="CAFBRX010000230">
    <property type="protein sequence ID" value="CAB5135553.1"/>
    <property type="molecule type" value="Genomic_DNA"/>
</dbReference>
<keyword evidence="5" id="KW-0808">Transferase</keyword>
<protein>
    <recommendedName>
        <fullName evidence="12">UDP-N-acetylglucosamine 1-carboxyvinyltransferase</fullName>
        <ecNumber evidence="11">2.5.1.7</ecNumber>
    </recommendedName>
    <alternativeName>
        <fullName evidence="13">Enoylpyruvate transferase</fullName>
    </alternativeName>
    <alternativeName>
        <fullName evidence="14">UDP-N-acetylglucosamine enolpyruvyl transferase</fullName>
    </alternativeName>
</protein>
<dbReference type="GO" id="GO:0009252">
    <property type="term" value="P:peptidoglycan biosynthetic process"/>
    <property type="evidence" value="ECO:0007669"/>
    <property type="project" value="UniProtKB-KW"/>
</dbReference>